<gene>
    <name evidence="2" type="ORF">BU24DRAFT_278246</name>
</gene>
<dbReference type="AlphaFoldDB" id="A0A6A5XEN8"/>
<name>A0A6A5XEN8_9PLEO</name>
<dbReference type="RefSeq" id="XP_033379645.1">
    <property type="nucleotide sequence ID" value="XM_033522672.1"/>
</dbReference>
<keyword evidence="3" id="KW-1185">Reference proteome</keyword>
<sequence length="140" mass="13297">MPQLLYPRSKEPATPRQTIIIAACFGVAIFLILLLAFWYHGCLGKCSRKGSRRGKGKGQGKYSKMDAVEGGLAGAGMGYEVYNGVTSGGGGGGGNSYSLGGGGVVGGGSGGGSGGGLGGGAGSGGGGGDGGIGGSDCVVM</sequence>
<keyword evidence="1" id="KW-0812">Transmembrane</keyword>
<dbReference type="GeneID" id="54280069"/>
<evidence type="ECO:0000256" key="1">
    <source>
        <dbReference type="SAM" id="Phobius"/>
    </source>
</evidence>
<reference evidence="2" key="1">
    <citation type="journal article" date="2020" name="Stud. Mycol.">
        <title>101 Dothideomycetes genomes: a test case for predicting lifestyles and emergence of pathogens.</title>
        <authorList>
            <person name="Haridas S."/>
            <person name="Albert R."/>
            <person name="Binder M."/>
            <person name="Bloem J."/>
            <person name="Labutti K."/>
            <person name="Salamov A."/>
            <person name="Andreopoulos B."/>
            <person name="Baker S."/>
            <person name="Barry K."/>
            <person name="Bills G."/>
            <person name="Bluhm B."/>
            <person name="Cannon C."/>
            <person name="Castanera R."/>
            <person name="Culley D."/>
            <person name="Daum C."/>
            <person name="Ezra D."/>
            <person name="Gonzalez J."/>
            <person name="Henrissat B."/>
            <person name="Kuo A."/>
            <person name="Liang C."/>
            <person name="Lipzen A."/>
            <person name="Lutzoni F."/>
            <person name="Magnuson J."/>
            <person name="Mondo S."/>
            <person name="Nolan M."/>
            <person name="Ohm R."/>
            <person name="Pangilinan J."/>
            <person name="Park H.-J."/>
            <person name="Ramirez L."/>
            <person name="Alfaro M."/>
            <person name="Sun H."/>
            <person name="Tritt A."/>
            <person name="Yoshinaga Y."/>
            <person name="Zwiers L.-H."/>
            <person name="Turgeon B."/>
            <person name="Goodwin S."/>
            <person name="Spatafora J."/>
            <person name="Crous P."/>
            <person name="Grigoriev I."/>
        </authorList>
    </citation>
    <scope>NUCLEOTIDE SEQUENCE</scope>
    <source>
        <strain evidence="2">CBS 175.79</strain>
    </source>
</reference>
<keyword evidence="1" id="KW-1133">Transmembrane helix</keyword>
<evidence type="ECO:0000313" key="2">
    <source>
        <dbReference type="EMBL" id="KAF2011306.1"/>
    </source>
</evidence>
<feature type="transmembrane region" description="Helical" evidence="1">
    <location>
        <begin position="20"/>
        <end position="39"/>
    </location>
</feature>
<keyword evidence="1" id="KW-0472">Membrane</keyword>
<accession>A0A6A5XEN8</accession>
<dbReference type="EMBL" id="ML978074">
    <property type="protein sequence ID" value="KAF2011306.1"/>
    <property type="molecule type" value="Genomic_DNA"/>
</dbReference>
<evidence type="ECO:0000313" key="3">
    <source>
        <dbReference type="Proteomes" id="UP000799778"/>
    </source>
</evidence>
<protein>
    <submittedName>
        <fullName evidence="2">Uncharacterized protein</fullName>
    </submittedName>
</protein>
<dbReference type="Proteomes" id="UP000799778">
    <property type="component" value="Unassembled WGS sequence"/>
</dbReference>
<proteinExistence type="predicted"/>
<organism evidence="2 3">
    <name type="scientific">Aaosphaeria arxii CBS 175.79</name>
    <dbReference type="NCBI Taxonomy" id="1450172"/>
    <lineage>
        <taxon>Eukaryota</taxon>
        <taxon>Fungi</taxon>
        <taxon>Dikarya</taxon>
        <taxon>Ascomycota</taxon>
        <taxon>Pezizomycotina</taxon>
        <taxon>Dothideomycetes</taxon>
        <taxon>Pleosporomycetidae</taxon>
        <taxon>Pleosporales</taxon>
        <taxon>Pleosporales incertae sedis</taxon>
        <taxon>Aaosphaeria</taxon>
    </lineage>
</organism>